<dbReference type="GO" id="GO:0103068">
    <property type="term" value="F:leukotriene C4 gamma-glutamyl transferase activity"/>
    <property type="evidence" value="ECO:0007669"/>
    <property type="project" value="UniProtKB-EC"/>
</dbReference>
<comment type="caution">
    <text evidence="4">The sequence shown here is derived from an EMBL/GenBank/DDBJ whole genome shotgun (WGS) entry which is preliminary data.</text>
</comment>
<keyword evidence="2 4" id="KW-0808">Transferase</keyword>
<dbReference type="RefSeq" id="WP_219201510.1">
    <property type="nucleotide sequence ID" value="NZ_JAHWQX010000002.1"/>
</dbReference>
<dbReference type="EC" id="2.3.2.2" evidence="2"/>
<dbReference type="NCBIfam" id="TIGR00066">
    <property type="entry name" value="g_glut_trans"/>
    <property type="match status" value="1"/>
</dbReference>
<gene>
    <name evidence="4" type="primary">ggt</name>
    <name evidence="4" type="ORF">KY465_10040</name>
</gene>
<evidence type="ECO:0000313" key="4">
    <source>
        <dbReference type="EMBL" id="MBW3097620.1"/>
    </source>
</evidence>
<comment type="PTM">
    <text evidence="2">Cleaved by autocatalysis into a large and a small subunit.</text>
</comment>
<name>A0ABS6WRE5_9HYPH</name>
<protein>
    <recommendedName>
        <fullName evidence="2">Glutathione hydrolase proenzyme</fullName>
        <ecNumber evidence="2">2.3.2.2</ecNumber>
        <ecNumber evidence="2">3.4.19.13</ecNumber>
    </recommendedName>
    <component>
        <recommendedName>
            <fullName evidence="2">Glutathione hydrolase large chain</fullName>
        </recommendedName>
    </component>
    <component>
        <recommendedName>
            <fullName evidence="2">Glutathione hydrolase small chain</fullName>
        </recommendedName>
    </component>
</protein>
<comment type="subunit">
    <text evidence="2">This enzyme consists of two polypeptide chains, which are synthesized in precursor form from a single polypeptide.</text>
</comment>
<proteinExistence type="inferred from homology"/>
<organism evidence="4 5">
    <name type="scientific">Pseudohoeflea coraliihabitans</name>
    <dbReference type="NCBI Taxonomy" id="2860393"/>
    <lineage>
        <taxon>Bacteria</taxon>
        <taxon>Pseudomonadati</taxon>
        <taxon>Pseudomonadota</taxon>
        <taxon>Alphaproteobacteria</taxon>
        <taxon>Hyphomicrobiales</taxon>
        <taxon>Rhizobiaceae</taxon>
        <taxon>Pseudohoeflea</taxon>
    </lineage>
</organism>
<reference evidence="4" key="1">
    <citation type="submission" date="2021-07" db="EMBL/GenBank/DDBJ databases">
        <title>Pseudohoeflea marina sp. nov. a polyhydroxyalcanoate-producing bacterium.</title>
        <authorList>
            <person name="Zheng W."/>
            <person name="Yu S."/>
            <person name="Huang Y."/>
        </authorList>
    </citation>
    <scope>NUCLEOTIDE SEQUENCE</scope>
    <source>
        <strain evidence="4">DP4N28-3</strain>
    </source>
</reference>
<dbReference type="InterPro" id="IPR051792">
    <property type="entry name" value="GGT_bact"/>
</dbReference>
<comment type="catalytic activity">
    <reaction evidence="2">
        <text>an N-terminal (5-L-glutamyl)-[peptide] + an alpha-amino acid = 5-L-glutamyl amino acid + an N-terminal L-alpha-aminoacyl-[peptide]</text>
        <dbReference type="Rhea" id="RHEA:23904"/>
        <dbReference type="Rhea" id="RHEA-COMP:9780"/>
        <dbReference type="Rhea" id="RHEA-COMP:9795"/>
        <dbReference type="ChEBI" id="CHEBI:77644"/>
        <dbReference type="ChEBI" id="CHEBI:78597"/>
        <dbReference type="ChEBI" id="CHEBI:78599"/>
        <dbReference type="ChEBI" id="CHEBI:78608"/>
        <dbReference type="EC" id="2.3.2.2"/>
    </reaction>
</comment>
<keyword evidence="5" id="KW-1185">Reference proteome</keyword>
<evidence type="ECO:0000256" key="1">
    <source>
        <dbReference type="ARBA" id="ARBA00009381"/>
    </source>
</evidence>
<dbReference type="InterPro" id="IPR000101">
    <property type="entry name" value="GGT_peptidase"/>
</dbReference>
<keyword evidence="2" id="KW-0317">Glutathione biosynthesis</keyword>
<comment type="pathway">
    <text evidence="2">Sulfur metabolism; glutathione metabolism.</text>
</comment>
<keyword evidence="2" id="KW-0865">Zymogen</keyword>
<comment type="catalytic activity">
    <reaction evidence="2">
        <text>glutathione + H2O = L-cysteinylglycine + L-glutamate</text>
        <dbReference type="Rhea" id="RHEA:28807"/>
        <dbReference type="ChEBI" id="CHEBI:15377"/>
        <dbReference type="ChEBI" id="CHEBI:29985"/>
        <dbReference type="ChEBI" id="CHEBI:57925"/>
        <dbReference type="ChEBI" id="CHEBI:61694"/>
        <dbReference type="EC" id="3.4.19.13"/>
    </reaction>
</comment>
<dbReference type="Pfam" id="PF01019">
    <property type="entry name" value="G_glu_transpept"/>
    <property type="match status" value="1"/>
</dbReference>
<sequence>MQLRYQAGRAALAVGLLVCGASITPAGAQQEADAIAPEQATTTGAFATASPRVSEALAAKARGVPVVARDWMIAAAHPLAVEAGADILQKGGSAADAMVAVQSVLGLVEPQSSGLGGGAFLVWYDAASGEVTTLDGRETAPAAATPTLFQDGQGTPLKFFDAVVGGRSVGVPGTPMLMHQAHQRWGRAPWAGLFDRAIELAENGFPASARLAAMIAGDAERLARNPATAAYFLPGGAPLQAGTLVKNAGYAETLRSLAVRGPEAFYSGSIATDIVTAVQSDANPGVLSMQDFAGYRVKQRPPVCVSYRIYEICGMGPPSSGGLTVGQIFKLIEPFNLAGRSPDDAETWRIFGDAARLAFADRGRYMADIDFVPMPLKGLLDPDYLATRAALLAGEKALETVAPGQPAFDHALLYADDDALELPSTSHISIVDQAGNALSMTTTIENAFGSRLMVRGFLLNNELTDFSFRSHRDGVPIANRVEPGKRPRSSMAPTIVLRDGRPVLVIGSPGGSAIIGYVAQAILNTLDWNMNVQQALARPHRNNRFGPFELEKDTAVVALQPQLEALGFTVALREMNSGLHAIRIGEDGLYGGADPRREGIALGE</sequence>
<evidence type="ECO:0000313" key="5">
    <source>
        <dbReference type="Proteomes" id="UP001430804"/>
    </source>
</evidence>
<feature type="signal peptide" evidence="3">
    <location>
        <begin position="1"/>
        <end position="28"/>
    </location>
</feature>
<comment type="similarity">
    <text evidence="1 2">Belongs to the gamma-glutamyltransferase family.</text>
</comment>
<keyword evidence="2 4" id="KW-0012">Acyltransferase</keyword>
<evidence type="ECO:0000256" key="3">
    <source>
        <dbReference type="SAM" id="SignalP"/>
    </source>
</evidence>
<dbReference type="EC" id="3.4.19.13" evidence="2"/>
<dbReference type="Proteomes" id="UP001430804">
    <property type="component" value="Unassembled WGS sequence"/>
</dbReference>
<evidence type="ECO:0000256" key="2">
    <source>
        <dbReference type="RuleBase" id="RU368036"/>
    </source>
</evidence>
<feature type="chain" id="PRO_5045560509" description="Glutathione hydrolase proenzyme" evidence="3">
    <location>
        <begin position="29"/>
        <end position="604"/>
    </location>
</feature>
<keyword evidence="2" id="KW-0378">Hydrolase</keyword>
<accession>A0ABS6WRE5</accession>
<comment type="catalytic activity">
    <reaction evidence="2">
        <text>an S-substituted glutathione + H2O = an S-substituted L-cysteinylglycine + L-glutamate</text>
        <dbReference type="Rhea" id="RHEA:59468"/>
        <dbReference type="ChEBI" id="CHEBI:15377"/>
        <dbReference type="ChEBI" id="CHEBI:29985"/>
        <dbReference type="ChEBI" id="CHEBI:90779"/>
        <dbReference type="ChEBI" id="CHEBI:143103"/>
        <dbReference type="EC" id="3.4.19.13"/>
    </reaction>
</comment>
<keyword evidence="3" id="KW-0732">Signal</keyword>
<dbReference type="PANTHER" id="PTHR43199">
    <property type="entry name" value="GLUTATHIONE HYDROLASE"/>
    <property type="match status" value="1"/>
</dbReference>
<dbReference type="EMBL" id="JAHWQX010000002">
    <property type="protein sequence ID" value="MBW3097620.1"/>
    <property type="molecule type" value="Genomic_DNA"/>
</dbReference>
<dbReference type="PANTHER" id="PTHR43199:SF1">
    <property type="entry name" value="GLUTATHIONE HYDROLASE PROENZYME"/>
    <property type="match status" value="1"/>
</dbReference>